<dbReference type="Proteomes" id="UP000015105">
    <property type="component" value="Chromosome 1D"/>
</dbReference>
<dbReference type="EnsemblPlants" id="AET1Gv20670700.4">
    <property type="protein sequence ID" value="AET1Gv20670700.4"/>
    <property type="gene ID" value="AET1Gv20670700"/>
</dbReference>
<sequence length="78" mass="8790">VDEVIRDPNTPLLSPRWRQLTVVLEYFSPPRDGGAKTNQYVALPELLSSECHLRQHGSNLSSRLVPHESSTLNSIDHN</sequence>
<reference evidence="3" key="2">
    <citation type="journal article" date="2017" name="Nat. Plants">
        <title>The Aegilops tauschii genome reveals multiple impacts of transposons.</title>
        <authorList>
            <person name="Zhao G."/>
            <person name="Zou C."/>
            <person name="Li K."/>
            <person name="Wang K."/>
            <person name="Li T."/>
            <person name="Gao L."/>
            <person name="Zhang X."/>
            <person name="Wang H."/>
            <person name="Yang Z."/>
            <person name="Liu X."/>
            <person name="Jiang W."/>
            <person name="Mao L."/>
            <person name="Kong X."/>
            <person name="Jiao Y."/>
            <person name="Jia J."/>
        </authorList>
    </citation>
    <scope>NUCLEOTIDE SEQUENCE [LARGE SCALE GENOMIC DNA]</scope>
    <source>
        <strain evidence="3">cv. AL8/78</strain>
    </source>
</reference>
<keyword evidence="3" id="KW-1185">Reference proteome</keyword>
<evidence type="ECO:0000256" key="1">
    <source>
        <dbReference type="SAM" id="MobiDB-lite"/>
    </source>
</evidence>
<reference evidence="2" key="4">
    <citation type="submission" date="2019-03" db="UniProtKB">
        <authorList>
            <consortium name="EnsemblPlants"/>
        </authorList>
    </citation>
    <scope>IDENTIFICATION</scope>
</reference>
<reference evidence="2" key="3">
    <citation type="journal article" date="2017" name="Nature">
        <title>Genome sequence of the progenitor of the wheat D genome Aegilops tauschii.</title>
        <authorList>
            <person name="Luo M.C."/>
            <person name="Gu Y.Q."/>
            <person name="Puiu D."/>
            <person name="Wang H."/>
            <person name="Twardziok S.O."/>
            <person name="Deal K.R."/>
            <person name="Huo N."/>
            <person name="Zhu T."/>
            <person name="Wang L."/>
            <person name="Wang Y."/>
            <person name="McGuire P.E."/>
            <person name="Liu S."/>
            <person name="Long H."/>
            <person name="Ramasamy R.K."/>
            <person name="Rodriguez J.C."/>
            <person name="Van S.L."/>
            <person name="Yuan L."/>
            <person name="Wang Z."/>
            <person name="Xia Z."/>
            <person name="Xiao L."/>
            <person name="Anderson O.D."/>
            <person name="Ouyang S."/>
            <person name="Liang Y."/>
            <person name="Zimin A.V."/>
            <person name="Pertea G."/>
            <person name="Qi P."/>
            <person name="Bennetzen J.L."/>
            <person name="Dai X."/>
            <person name="Dawson M.W."/>
            <person name="Muller H.G."/>
            <person name="Kugler K."/>
            <person name="Rivarola-Duarte L."/>
            <person name="Spannagl M."/>
            <person name="Mayer K.F.X."/>
            <person name="Lu F.H."/>
            <person name="Bevan M.W."/>
            <person name="Leroy P."/>
            <person name="Li P."/>
            <person name="You F.M."/>
            <person name="Sun Q."/>
            <person name="Liu Z."/>
            <person name="Lyons E."/>
            <person name="Wicker T."/>
            <person name="Salzberg S.L."/>
            <person name="Devos K.M."/>
            <person name="Dvorak J."/>
        </authorList>
    </citation>
    <scope>NUCLEOTIDE SEQUENCE [LARGE SCALE GENOMIC DNA]</scope>
    <source>
        <strain evidence="2">cv. AL8/78</strain>
    </source>
</reference>
<reference evidence="2" key="5">
    <citation type="journal article" date="2021" name="G3 (Bethesda)">
        <title>Aegilops tauschii genome assembly Aet v5.0 features greater sequence contiguity and improved annotation.</title>
        <authorList>
            <person name="Wang L."/>
            <person name="Zhu T."/>
            <person name="Rodriguez J.C."/>
            <person name="Deal K.R."/>
            <person name="Dubcovsky J."/>
            <person name="McGuire P.E."/>
            <person name="Lux T."/>
            <person name="Spannagl M."/>
            <person name="Mayer K.F.X."/>
            <person name="Baldrich P."/>
            <person name="Meyers B.C."/>
            <person name="Huo N."/>
            <person name="Gu Y.Q."/>
            <person name="Zhou H."/>
            <person name="Devos K.M."/>
            <person name="Bennetzen J.L."/>
            <person name="Unver T."/>
            <person name="Budak H."/>
            <person name="Gulick P.J."/>
            <person name="Galiba G."/>
            <person name="Kalapos B."/>
            <person name="Nelson D.R."/>
            <person name="Li P."/>
            <person name="You F.M."/>
            <person name="Luo M.C."/>
            <person name="Dvorak J."/>
        </authorList>
    </citation>
    <scope>NUCLEOTIDE SEQUENCE [LARGE SCALE GENOMIC DNA]</scope>
    <source>
        <strain evidence="2">cv. AL8/78</strain>
    </source>
</reference>
<accession>A0A452Z893</accession>
<reference evidence="3" key="1">
    <citation type="journal article" date="2014" name="Science">
        <title>Ancient hybridizations among the ancestral genomes of bread wheat.</title>
        <authorList>
            <consortium name="International Wheat Genome Sequencing Consortium,"/>
            <person name="Marcussen T."/>
            <person name="Sandve S.R."/>
            <person name="Heier L."/>
            <person name="Spannagl M."/>
            <person name="Pfeifer M."/>
            <person name="Jakobsen K.S."/>
            <person name="Wulff B.B."/>
            <person name="Steuernagel B."/>
            <person name="Mayer K.F."/>
            <person name="Olsen O.A."/>
        </authorList>
    </citation>
    <scope>NUCLEOTIDE SEQUENCE [LARGE SCALE GENOMIC DNA]</scope>
    <source>
        <strain evidence="3">cv. AL8/78</strain>
    </source>
</reference>
<evidence type="ECO:0000313" key="3">
    <source>
        <dbReference type="Proteomes" id="UP000015105"/>
    </source>
</evidence>
<feature type="region of interest" description="Disordered" evidence="1">
    <location>
        <begin position="57"/>
        <end position="78"/>
    </location>
</feature>
<name>A0A452Z893_AEGTS</name>
<dbReference type="Gramene" id="AET1Gv20670700.4">
    <property type="protein sequence ID" value="AET1Gv20670700.4"/>
    <property type="gene ID" value="AET1Gv20670700"/>
</dbReference>
<evidence type="ECO:0000313" key="2">
    <source>
        <dbReference type="EnsemblPlants" id="AET1Gv20670700.4"/>
    </source>
</evidence>
<dbReference type="AlphaFoldDB" id="A0A452Z893"/>
<organism evidence="2 3">
    <name type="scientific">Aegilops tauschii subsp. strangulata</name>
    <name type="common">Goatgrass</name>
    <dbReference type="NCBI Taxonomy" id="200361"/>
    <lineage>
        <taxon>Eukaryota</taxon>
        <taxon>Viridiplantae</taxon>
        <taxon>Streptophyta</taxon>
        <taxon>Embryophyta</taxon>
        <taxon>Tracheophyta</taxon>
        <taxon>Spermatophyta</taxon>
        <taxon>Magnoliopsida</taxon>
        <taxon>Liliopsida</taxon>
        <taxon>Poales</taxon>
        <taxon>Poaceae</taxon>
        <taxon>BOP clade</taxon>
        <taxon>Pooideae</taxon>
        <taxon>Triticodae</taxon>
        <taxon>Triticeae</taxon>
        <taxon>Triticinae</taxon>
        <taxon>Aegilops</taxon>
    </lineage>
</organism>
<protein>
    <submittedName>
        <fullName evidence="2">Uncharacterized protein</fullName>
    </submittedName>
</protein>
<proteinExistence type="predicted"/>